<dbReference type="InterPro" id="IPR036047">
    <property type="entry name" value="F-box-like_dom_sf"/>
</dbReference>
<dbReference type="PANTHER" id="PTHR34145">
    <property type="entry name" value="OS02G0105600 PROTEIN"/>
    <property type="match status" value="1"/>
</dbReference>
<protein>
    <submittedName>
        <fullName evidence="2">Putative F-box domain, FBD domain, leucine-rich repeat domain, L domain-containing protein</fullName>
    </submittedName>
</protein>
<dbReference type="Gene3D" id="3.80.10.10">
    <property type="entry name" value="Ribonuclease Inhibitor"/>
    <property type="match status" value="1"/>
</dbReference>
<comment type="caution">
    <text evidence="2">The sequence shown here is derived from an EMBL/GenBank/DDBJ whole genome shotgun (WGS) entry which is preliminary data.</text>
</comment>
<dbReference type="SUPFAM" id="SSF81383">
    <property type="entry name" value="F-box domain"/>
    <property type="match status" value="1"/>
</dbReference>
<evidence type="ECO:0000313" key="2">
    <source>
        <dbReference type="EMBL" id="PRQ55965.1"/>
    </source>
</evidence>
<dbReference type="STRING" id="74649.A0A2P6SBC3"/>
<dbReference type="InterPro" id="IPR053772">
    <property type="entry name" value="At1g61320/At1g61330-like"/>
</dbReference>
<dbReference type="InterPro" id="IPR001810">
    <property type="entry name" value="F-box_dom"/>
</dbReference>
<dbReference type="EMBL" id="PDCK01000039">
    <property type="protein sequence ID" value="PRQ55965.1"/>
    <property type="molecule type" value="Genomic_DNA"/>
</dbReference>
<dbReference type="InterPro" id="IPR053781">
    <property type="entry name" value="F-box_AtFBL13-like"/>
</dbReference>
<dbReference type="Pfam" id="PF23622">
    <property type="entry name" value="LRR_At1g61320_AtMIF1"/>
    <property type="match status" value="1"/>
</dbReference>
<name>A0A2P6SBC3_ROSCH</name>
<accession>A0A2P6SBC3</accession>
<dbReference type="PROSITE" id="PS50181">
    <property type="entry name" value="FBOX"/>
    <property type="match status" value="1"/>
</dbReference>
<dbReference type="CDD" id="cd22160">
    <property type="entry name" value="F-box_AtFBL13-like"/>
    <property type="match status" value="1"/>
</dbReference>
<dbReference type="SUPFAM" id="SSF52047">
    <property type="entry name" value="RNI-like"/>
    <property type="match status" value="1"/>
</dbReference>
<dbReference type="Gene3D" id="1.20.1280.50">
    <property type="match status" value="1"/>
</dbReference>
<gene>
    <name evidence="2" type="ORF">RchiOBHm_Chr1g0330451</name>
</gene>
<keyword evidence="3" id="KW-1185">Reference proteome</keyword>
<sequence>MAMTMRKRHKRGYNDIVDEMGGLPDEILVSILSLLPLKEAAATSILSRRWRHLWTSTSTLTFDSDIMLYFDPTKSFKSETSKYINWVDSVMEQHRVPNIEHLKISFDLDESRAVCINKWIQIALKKRVQILELDLLEWGCFFQQDRQCYKLPRRLLHSNRDYIGSLKVLDFKSVAVDGKILEYLLSSCPLLERLSVYDSQKLVKLRVVGLSIALKYLSIERCYKIKSIEICDAPKLVSLIYHGESGGENLNSFLIRNVPLLVEVSILAEWMESFFKAGCLSQLEILRLYPSMRYEKYLQFPPLANLKYLELRVIAHDQCSLLQLTSVMKACPYLHRFVLQLRHFTPAFGGSLIKMNASKSPHYYLKVVEIAGYRGQTSDYEYVKYFIENAVELEKLIINPVKWTPYVADRNRIPKSISEVKMEDEARAHARQHVREKVPSNIEFVCI</sequence>
<reference evidence="2 3" key="1">
    <citation type="journal article" date="2018" name="Nat. Genet.">
        <title>The Rosa genome provides new insights in the design of modern roses.</title>
        <authorList>
            <person name="Bendahmane M."/>
        </authorList>
    </citation>
    <scope>NUCLEOTIDE SEQUENCE [LARGE SCALE GENOMIC DNA]</scope>
    <source>
        <strain evidence="3">cv. Old Blush</strain>
    </source>
</reference>
<dbReference type="Gramene" id="PRQ55965">
    <property type="protein sequence ID" value="PRQ55965"/>
    <property type="gene ID" value="RchiOBHm_Chr1g0330451"/>
</dbReference>
<dbReference type="InterPro" id="IPR055357">
    <property type="entry name" value="LRR_At1g61320_AtMIF1"/>
</dbReference>
<dbReference type="AlphaFoldDB" id="A0A2P6SBC3"/>
<dbReference type="Pfam" id="PF00646">
    <property type="entry name" value="F-box"/>
    <property type="match status" value="1"/>
</dbReference>
<evidence type="ECO:0000313" key="3">
    <source>
        <dbReference type="Proteomes" id="UP000238479"/>
    </source>
</evidence>
<dbReference type="Proteomes" id="UP000238479">
    <property type="component" value="Chromosome 1"/>
</dbReference>
<dbReference type="OMA" id="LSHKWKH"/>
<dbReference type="PANTHER" id="PTHR34145:SF68">
    <property type="entry name" value="FBD DOMAIN-CONTAINING PROTEIN"/>
    <property type="match status" value="1"/>
</dbReference>
<dbReference type="InterPro" id="IPR032675">
    <property type="entry name" value="LRR_dom_sf"/>
</dbReference>
<evidence type="ECO:0000259" key="1">
    <source>
        <dbReference type="PROSITE" id="PS50181"/>
    </source>
</evidence>
<dbReference type="SMART" id="SM00256">
    <property type="entry name" value="FBOX"/>
    <property type="match status" value="1"/>
</dbReference>
<organism evidence="2 3">
    <name type="scientific">Rosa chinensis</name>
    <name type="common">China rose</name>
    <dbReference type="NCBI Taxonomy" id="74649"/>
    <lineage>
        <taxon>Eukaryota</taxon>
        <taxon>Viridiplantae</taxon>
        <taxon>Streptophyta</taxon>
        <taxon>Embryophyta</taxon>
        <taxon>Tracheophyta</taxon>
        <taxon>Spermatophyta</taxon>
        <taxon>Magnoliopsida</taxon>
        <taxon>eudicotyledons</taxon>
        <taxon>Gunneridae</taxon>
        <taxon>Pentapetalae</taxon>
        <taxon>rosids</taxon>
        <taxon>fabids</taxon>
        <taxon>Rosales</taxon>
        <taxon>Rosaceae</taxon>
        <taxon>Rosoideae</taxon>
        <taxon>Rosoideae incertae sedis</taxon>
        <taxon>Rosa</taxon>
    </lineage>
</organism>
<feature type="domain" description="F-box" evidence="1">
    <location>
        <begin position="17"/>
        <end position="65"/>
    </location>
</feature>
<proteinExistence type="predicted"/>